<dbReference type="RefSeq" id="WP_100293628.1">
    <property type="nucleotide sequence ID" value="NZ_PGGC01000071.1"/>
</dbReference>
<dbReference type="InterPro" id="IPR050736">
    <property type="entry name" value="Sensor_HK_Regulatory"/>
</dbReference>
<dbReference type="AlphaFoldDB" id="A0A2H9U5R3"/>
<dbReference type="CDD" id="cd00075">
    <property type="entry name" value="HATPase"/>
    <property type="match status" value="1"/>
</dbReference>
<keyword evidence="6" id="KW-0902">Two-component regulatory system</keyword>
<evidence type="ECO:0000256" key="5">
    <source>
        <dbReference type="ARBA" id="ARBA00022777"/>
    </source>
</evidence>
<dbReference type="EC" id="2.7.13.3" evidence="2"/>
<dbReference type="InterPro" id="IPR004358">
    <property type="entry name" value="Sig_transdc_His_kin-like_C"/>
</dbReference>
<dbReference type="InterPro" id="IPR005467">
    <property type="entry name" value="His_kinase_dom"/>
</dbReference>
<sequence>MTASQPDMPLQSHEVSQLYAIFTALPTGVLLLDGAGLITRANPAAISLLGEPLRGEAWRHIISRCFEPREDDGHEISLRDGRRVQVSTQPLPDQPGQLVFINDLTETRKLQDRINHMKRLSALGNMAASLAHQIRTPLSAAMLYGANLANRTLKAESRYQFQQKLMERLKDLEKQISDILLFARNSDHQVVLPTSVKALMTEVCASADAFCHQQHCALHIEQPDSDLYLLANSSALAGAINNLIANGQQAGATSLLISIVRCANRIECRVIDNGKGIPAHQLNQIFEPFFTTRPRGTGLGLAVVQSVVKAHQGEVSVASVPGEGSCFTLSLPLYQQTQHQSIGGVAS</sequence>
<gene>
    <name evidence="8" type="ORF">CUC53_07790</name>
</gene>
<keyword evidence="4" id="KW-0808">Transferase</keyword>
<evidence type="ECO:0000256" key="2">
    <source>
        <dbReference type="ARBA" id="ARBA00012438"/>
    </source>
</evidence>
<protein>
    <recommendedName>
        <fullName evidence="2">histidine kinase</fullName>
        <ecNumber evidence="2">2.7.13.3</ecNumber>
    </recommendedName>
</protein>
<dbReference type="CDD" id="cd00130">
    <property type="entry name" value="PAS"/>
    <property type="match status" value="1"/>
</dbReference>
<dbReference type="InterPro" id="IPR000014">
    <property type="entry name" value="PAS"/>
</dbReference>
<evidence type="ECO:0000256" key="1">
    <source>
        <dbReference type="ARBA" id="ARBA00000085"/>
    </source>
</evidence>
<proteinExistence type="predicted"/>
<dbReference type="PANTHER" id="PTHR43711:SF28">
    <property type="entry name" value="SENSOR HISTIDINE KINASE YXDK"/>
    <property type="match status" value="1"/>
</dbReference>
<dbReference type="SUPFAM" id="SSF47384">
    <property type="entry name" value="Homodimeric domain of signal transducing histidine kinase"/>
    <property type="match status" value="1"/>
</dbReference>
<dbReference type="PANTHER" id="PTHR43711">
    <property type="entry name" value="TWO-COMPONENT HISTIDINE KINASE"/>
    <property type="match status" value="1"/>
</dbReference>
<comment type="catalytic activity">
    <reaction evidence="1">
        <text>ATP + protein L-histidine = ADP + protein N-phospho-L-histidine.</text>
        <dbReference type="EC" id="2.7.13.3"/>
    </reaction>
</comment>
<dbReference type="SMART" id="SM00091">
    <property type="entry name" value="PAS"/>
    <property type="match status" value="1"/>
</dbReference>
<comment type="caution">
    <text evidence="8">The sequence shown here is derived from an EMBL/GenBank/DDBJ whole genome shotgun (WGS) entry which is preliminary data.</text>
</comment>
<evidence type="ECO:0000256" key="6">
    <source>
        <dbReference type="ARBA" id="ARBA00023012"/>
    </source>
</evidence>
<reference evidence="8 9" key="1">
    <citation type="submission" date="2017-11" db="EMBL/GenBank/DDBJ databases">
        <title>Draft genome sequence of environmental isolate Aeromonas cavernicola sp. nov. MDC 2508.</title>
        <authorList>
            <person name="Colston S.M."/>
            <person name="Navarro A."/>
            <person name="Martinez-Murcia A.J."/>
            <person name="Graf J."/>
        </authorList>
    </citation>
    <scope>NUCLEOTIDE SEQUENCE [LARGE SCALE GENOMIC DNA]</scope>
    <source>
        <strain evidence="8 9">MDC 2508</strain>
    </source>
</reference>
<evidence type="ECO:0000313" key="9">
    <source>
        <dbReference type="Proteomes" id="UP000235861"/>
    </source>
</evidence>
<dbReference type="InterPro" id="IPR036097">
    <property type="entry name" value="HisK_dim/P_sf"/>
</dbReference>
<evidence type="ECO:0000256" key="4">
    <source>
        <dbReference type="ARBA" id="ARBA00022679"/>
    </source>
</evidence>
<dbReference type="SMART" id="SM00387">
    <property type="entry name" value="HATPase_c"/>
    <property type="match status" value="1"/>
</dbReference>
<dbReference type="Pfam" id="PF00512">
    <property type="entry name" value="HisKA"/>
    <property type="match status" value="1"/>
</dbReference>
<evidence type="ECO:0000256" key="3">
    <source>
        <dbReference type="ARBA" id="ARBA00022553"/>
    </source>
</evidence>
<dbReference type="InterPro" id="IPR003661">
    <property type="entry name" value="HisK_dim/P_dom"/>
</dbReference>
<keyword evidence="9" id="KW-1185">Reference proteome</keyword>
<dbReference type="CDD" id="cd00082">
    <property type="entry name" value="HisKA"/>
    <property type="match status" value="1"/>
</dbReference>
<dbReference type="Gene3D" id="1.10.287.130">
    <property type="match status" value="1"/>
</dbReference>
<feature type="domain" description="Histidine kinase" evidence="7">
    <location>
        <begin position="129"/>
        <end position="335"/>
    </location>
</feature>
<dbReference type="Proteomes" id="UP000235861">
    <property type="component" value="Unassembled WGS sequence"/>
</dbReference>
<dbReference type="Pfam" id="PF02518">
    <property type="entry name" value="HATPase_c"/>
    <property type="match status" value="1"/>
</dbReference>
<dbReference type="SUPFAM" id="SSF55874">
    <property type="entry name" value="ATPase domain of HSP90 chaperone/DNA topoisomerase II/histidine kinase"/>
    <property type="match status" value="1"/>
</dbReference>
<dbReference type="SUPFAM" id="SSF55785">
    <property type="entry name" value="PYP-like sensor domain (PAS domain)"/>
    <property type="match status" value="1"/>
</dbReference>
<dbReference type="OrthoDB" id="9776727at2"/>
<keyword evidence="3" id="KW-0597">Phosphoprotein</keyword>
<evidence type="ECO:0000259" key="7">
    <source>
        <dbReference type="PROSITE" id="PS50109"/>
    </source>
</evidence>
<evidence type="ECO:0000313" key="8">
    <source>
        <dbReference type="EMBL" id="PJG59361.1"/>
    </source>
</evidence>
<dbReference type="InterPro" id="IPR003594">
    <property type="entry name" value="HATPase_dom"/>
</dbReference>
<organism evidence="8 9">
    <name type="scientific">Aeromonas cavernicola</name>
    <dbReference type="NCBI Taxonomy" id="1006623"/>
    <lineage>
        <taxon>Bacteria</taxon>
        <taxon>Pseudomonadati</taxon>
        <taxon>Pseudomonadota</taxon>
        <taxon>Gammaproteobacteria</taxon>
        <taxon>Aeromonadales</taxon>
        <taxon>Aeromonadaceae</taxon>
        <taxon>Aeromonas</taxon>
    </lineage>
</organism>
<dbReference type="Gene3D" id="3.30.565.10">
    <property type="entry name" value="Histidine kinase-like ATPase, C-terminal domain"/>
    <property type="match status" value="1"/>
</dbReference>
<dbReference type="GO" id="GO:0000155">
    <property type="term" value="F:phosphorelay sensor kinase activity"/>
    <property type="evidence" value="ECO:0007669"/>
    <property type="project" value="InterPro"/>
</dbReference>
<dbReference type="PRINTS" id="PR00344">
    <property type="entry name" value="BCTRLSENSOR"/>
</dbReference>
<dbReference type="Pfam" id="PF13188">
    <property type="entry name" value="PAS_8"/>
    <property type="match status" value="1"/>
</dbReference>
<name>A0A2H9U5R3_9GAMM</name>
<keyword evidence="5 8" id="KW-0418">Kinase</keyword>
<accession>A0A2H9U5R3</accession>
<dbReference type="PROSITE" id="PS50109">
    <property type="entry name" value="HIS_KIN"/>
    <property type="match status" value="1"/>
</dbReference>
<dbReference type="InterPro" id="IPR036890">
    <property type="entry name" value="HATPase_C_sf"/>
</dbReference>
<dbReference type="SMART" id="SM00388">
    <property type="entry name" value="HisKA"/>
    <property type="match status" value="1"/>
</dbReference>
<dbReference type="Gene3D" id="3.30.450.20">
    <property type="entry name" value="PAS domain"/>
    <property type="match status" value="1"/>
</dbReference>
<dbReference type="EMBL" id="PGGC01000071">
    <property type="protein sequence ID" value="PJG59361.1"/>
    <property type="molecule type" value="Genomic_DNA"/>
</dbReference>
<dbReference type="InterPro" id="IPR035965">
    <property type="entry name" value="PAS-like_dom_sf"/>
</dbReference>